<feature type="domain" description="GH64" evidence="1">
    <location>
        <begin position="26"/>
        <end position="420"/>
    </location>
</feature>
<reference evidence="2 4" key="1">
    <citation type="submission" date="2016-11" db="EMBL/GenBank/DDBJ databases">
        <authorList>
            <person name="Jaros S."/>
            <person name="Januszkiewicz K."/>
            <person name="Wedrychowicz H."/>
        </authorList>
    </citation>
    <scope>NUCLEOTIDE SEQUENCE [LARGE SCALE GENOMIC DNA]</scope>
    <source>
        <strain evidence="2 4">DSM 784</strain>
    </source>
</reference>
<reference evidence="3 5" key="2">
    <citation type="submission" date="2023-11" db="EMBL/GenBank/DDBJ databases">
        <title>MicrobeMod: A computational toolkit for identifying prokaryotic methylation and restriction-modification with nanopore sequencing.</title>
        <authorList>
            <person name="Crits-Christoph A."/>
            <person name="Kang S.C."/>
            <person name="Lee H."/>
            <person name="Ostrov N."/>
        </authorList>
    </citation>
    <scope>NUCLEOTIDE SEQUENCE [LARGE SCALE GENOMIC DNA]</scope>
    <source>
        <strain evidence="3 5">ATCC 23090</strain>
    </source>
</reference>
<evidence type="ECO:0000313" key="5">
    <source>
        <dbReference type="Proteomes" id="UP001326715"/>
    </source>
</evidence>
<keyword evidence="5" id="KW-1185">Reference proteome</keyword>
<evidence type="ECO:0000313" key="4">
    <source>
        <dbReference type="Proteomes" id="UP000183788"/>
    </source>
</evidence>
<dbReference type="PANTHER" id="PTHR38165:SF1">
    <property type="entry name" value="GLUCANASE B"/>
    <property type="match status" value="1"/>
</dbReference>
<dbReference type="OrthoDB" id="5513218at2"/>
<protein>
    <submittedName>
        <fullName evidence="2 3">Beta-1,3-glucanase</fullName>
    </submittedName>
</protein>
<dbReference type="EMBL" id="FPIZ01000010">
    <property type="protein sequence ID" value="SFW66759.1"/>
    <property type="molecule type" value="Genomic_DNA"/>
</dbReference>
<dbReference type="Proteomes" id="UP001326715">
    <property type="component" value="Chromosome"/>
</dbReference>
<dbReference type="STRING" id="1004.SAMN05661012_03357"/>
<dbReference type="Proteomes" id="UP000183788">
    <property type="component" value="Unassembled WGS sequence"/>
</dbReference>
<dbReference type="EMBL" id="CP140154">
    <property type="protein sequence ID" value="WQG90090.1"/>
    <property type="molecule type" value="Genomic_DNA"/>
</dbReference>
<proteinExistence type="predicted"/>
<dbReference type="InterPro" id="IPR037398">
    <property type="entry name" value="Glyco_hydro_64_fam"/>
</dbReference>
<dbReference type="InterPro" id="IPR037176">
    <property type="entry name" value="Osmotin/thaumatin-like_sf"/>
</dbReference>
<evidence type="ECO:0000313" key="3">
    <source>
        <dbReference type="EMBL" id="WQG90090.1"/>
    </source>
</evidence>
<dbReference type="AlphaFoldDB" id="A0A1K1R3N0"/>
<evidence type="ECO:0000259" key="1">
    <source>
        <dbReference type="PROSITE" id="PS52006"/>
    </source>
</evidence>
<sequence length="431" mass="47382">MKSKTIIITYFLFALLLSLFGCKPPTCYFSLKNVDSTVSKDSIFVCIVGLNPADSLHYSYLDFETGQLRKFTGYKSNVTSMPLSQLPDSIPVPAIQSARLYVAVGKDFDSTEFAAGSGPSMSQVKNGGANNIFDFIEFDTHAEGSYNINSTNVDMYAITYTMQLTDQNGQQVTRGLTGNRQTMYNAFKSIPASDTTAWYSQLFVTDKQGNYLRFLAPQQTAYADFSDTGAARQMDNYFNHYLKNEVFSPGRKFLFYDKLYPSSINVDTGSVNKSGDTLTVKTSNGNTFSIGLPVNPGINLAENWHNVAGQASTIDWGFVIWGNALVSTLPGAWASDSAQNALLSLTISICRGVASLNKPDDWIHSSNYFGAAPGGFTEYYGKIIHQYAFDGLAYAYSYDDVYSKNSSVYFNKGTNIHINFTSIGSVNSSHP</sequence>
<dbReference type="Pfam" id="PF16483">
    <property type="entry name" value="Glyco_hydro_64"/>
    <property type="match status" value="1"/>
</dbReference>
<dbReference type="PANTHER" id="PTHR38165">
    <property type="match status" value="1"/>
</dbReference>
<organism evidence="2 4">
    <name type="scientific">Chitinophaga sancti</name>
    <dbReference type="NCBI Taxonomy" id="1004"/>
    <lineage>
        <taxon>Bacteria</taxon>
        <taxon>Pseudomonadati</taxon>
        <taxon>Bacteroidota</taxon>
        <taxon>Chitinophagia</taxon>
        <taxon>Chitinophagales</taxon>
        <taxon>Chitinophagaceae</taxon>
        <taxon>Chitinophaga</taxon>
    </lineage>
</organism>
<name>A0A1K1R3N0_9BACT</name>
<evidence type="ECO:0000313" key="2">
    <source>
        <dbReference type="EMBL" id="SFW66759.1"/>
    </source>
</evidence>
<dbReference type="InterPro" id="IPR032477">
    <property type="entry name" value="Glyco_hydro_64"/>
</dbReference>
<gene>
    <name evidence="2" type="ORF">SAMN05661012_03357</name>
    <name evidence="3" type="ORF">SR876_01165</name>
</gene>
<dbReference type="PROSITE" id="PS52006">
    <property type="entry name" value="GH64"/>
    <property type="match status" value="1"/>
</dbReference>
<dbReference type="RefSeq" id="WP_072362382.1">
    <property type="nucleotide sequence ID" value="NZ_CP139972.1"/>
</dbReference>
<accession>A0A1K1R3N0</accession>
<dbReference type="Gene3D" id="2.60.110.10">
    <property type="entry name" value="Thaumatin"/>
    <property type="match status" value="2"/>
</dbReference>
<dbReference type="PROSITE" id="PS51257">
    <property type="entry name" value="PROKAR_LIPOPROTEIN"/>
    <property type="match status" value="1"/>
</dbReference>